<keyword evidence="3" id="KW-1185">Reference proteome</keyword>
<dbReference type="PANTHER" id="PTHR43194">
    <property type="entry name" value="HYDROLASE ALPHA/BETA FOLD FAMILY"/>
    <property type="match status" value="1"/>
</dbReference>
<feature type="domain" description="AB hydrolase-1" evidence="1">
    <location>
        <begin position="31"/>
        <end position="144"/>
    </location>
</feature>
<dbReference type="SUPFAM" id="SSF53474">
    <property type="entry name" value="alpha/beta-Hydrolases"/>
    <property type="match status" value="1"/>
</dbReference>
<dbReference type="InterPro" id="IPR029058">
    <property type="entry name" value="AB_hydrolase_fold"/>
</dbReference>
<organism evidence="2 3">
    <name type="scientific">Catenulispora subtropica</name>
    <dbReference type="NCBI Taxonomy" id="450798"/>
    <lineage>
        <taxon>Bacteria</taxon>
        <taxon>Bacillati</taxon>
        <taxon>Actinomycetota</taxon>
        <taxon>Actinomycetes</taxon>
        <taxon>Catenulisporales</taxon>
        <taxon>Catenulisporaceae</taxon>
        <taxon>Catenulispora</taxon>
    </lineage>
</organism>
<dbReference type="RefSeq" id="WP_344658397.1">
    <property type="nucleotide sequence ID" value="NZ_BAAAQM010000020.1"/>
</dbReference>
<dbReference type="Gene3D" id="3.40.50.1820">
    <property type="entry name" value="alpha/beta hydrolase"/>
    <property type="match status" value="1"/>
</dbReference>
<protein>
    <recommendedName>
        <fullName evidence="1">AB hydrolase-1 domain-containing protein</fullName>
    </recommendedName>
</protein>
<evidence type="ECO:0000259" key="1">
    <source>
        <dbReference type="Pfam" id="PF12697"/>
    </source>
</evidence>
<evidence type="ECO:0000313" key="2">
    <source>
        <dbReference type="EMBL" id="GAA1974547.1"/>
    </source>
</evidence>
<gene>
    <name evidence="2" type="ORF">GCM10009838_38210</name>
</gene>
<accession>A0ABP5D5Q1</accession>
<dbReference type="InterPro" id="IPR050228">
    <property type="entry name" value="Carboxylesterase_BioH"/>
</dbReference>
<dbReference type="Proteomes" id="UP001499854">
    <property type="component" value="Unassembled WGS sequence"/>
</dbReference>
<comment type="caution">
    <text evidence="2">The sequence shown here is derived from an EMBL/GenBank/DDBJ whole genome shotgun (WGS) entry which is preliminary data.</text>
</comment>
<dbReference type="Pfam" id="PF12697">
    <property type="entry name" value="Abhydrolase_6"/>
    <property type="match status" value="1"/>
</dbReference>
<evidence type="ECO:0000313" key="3">
    <source>
        <dbReference type="Proteomes" id="UP001499854"/>
    </source>
</evidence>
<proteinExistence type="predicted"/>
<dbReference type="EMBL" id="BAAAQM010000020">
    <property type="protein sequence ID" value="GAA1974547.1"/>
    <property type="molecule type" value="Genomic_DNA"/>
</dbReference>
<name>A0ABP5D5Q1_9ACTN</name>
<dbReference type="InterPro" id="IPR000073">
    <property type="entry name" value="AB_hydrolase_1"/>
</dbReference>
<sequence length="236" mass="25269">MIDKGALAVSQEVISYLDAAPEQAAAREEHVVILPGSGCTKSMNQAFAKDFADLGHRALCLDFSGHGESSGDFADLTLARRRDQAAALIEARVPAQRPVILVGFSMSGQTAADLIEILGERVTGIALGAPAIYPGALREVPFGDPSFLQLLSDPQTWTDSPALAALSAFRGKALLLIPEHDEQVPASMTELIEQSMRANPRFTMQVLPGADHGLDEWFGRHPTVRRTLITTLTASP</sequence>
<reference evidence="3" key="1">
    <citation type="journal article" date="2019" name="Int. J. Syst. Evol. Microbiol.">
        <title>The Global Catalogue of Microorganisms (GCM) 10K type strain sequencing project: providing services to taxonomists for standard genome sequencing and annotation.</title>
        <authorList>
            <consortium name="The Broad Institute Genomics Platform"/>
            <consortium name="The Broad Institute Genome Sequencing Center for Infectious Disease"/>
            <person name="Wu L."/>
            <person name="Ma J."/>
        </authorList>
    </citation>
    <scope>NUCLEOTIDE SEQUENCE [LARGE SCALE GENOMIC DNA]</scope>
    <source>
        <strain evidence="3">JCM 16013</strain>
    </source>
</reference>
<dbReference type="PANTHER" id="PTHR43194:SF2">
    <property type="entry name" value="PEROXISOMAL MEMBRANE PROTEIN LPX1"/>
    <property type="match status" value="1"/>
</dbReference>